<evidence type="ECO:0000313" key="2">
    <source>
        <dbReference type="EMBL" id="QNN60610.1"/>
    </source>
</evidence>
<reference evidence="2 3" key="1">
    <citation type="submission" date="2020-08" db="EMBL/GenBank/DDBJ databases">
        <title>Genome sequence of Erysipelothrix inopinata DSM 15511T.</title>
        <authorList>
            <person name="Hyun D.-W."/>
            <person name="Bae J.-W."/>
        </authorList>
    </citation>
    <scope>NUCLEOTIDE SEQUENCE [LARGE SCALE GENOMIC DNA]</scope>
    <source>
        <strain evidence="2 3">DSM 15511</strain>
    </source>
</reference>
<dbReference type="RefSeq" id="WP_187533734.1">
    <property type="nucleotide sequence ID" value="NZ_CBCSHU010000005.1"/>
</dbReference>
<evidence type="ECO:0000313" key="3">
    <source>
        <dbReference type="Proteomes" id="UP000515928"/>
    </source>
</evidence>
<gene>
    <name evidence="2" type="ORF">H9L01_09605</name>
</gene>
<proteinExistence type="predicted"/>
<dbReference type="Proteomes" id="UP000515928">
    <property type="component" value="Chromosome"/>
</dbReference>
<dbReference type="EMBL" id="CP060715">
    <property type="protein sequence ID" value="QNN60610.1"/>
    <property type="molecule type" value="Genomic_DNA"/>
</dbReference>
<evidence type="ECO:0000256" key="1">
    <source>
        <dbReference type="SAM" id="MobiDB-lite"/>
    </source>
</evidence>
<dbReference type="AlphaFoldDB" id="A0A7G9RYD5"/>
<organism evidence="2 3">
    <name type="scientific">Erysipelothrix inopinata</name>
    <dbReference type="NCBI Taxonomy" id="225084"/>
    <lineage>
        <taxon>Bacteria</taxon>
        <taxon>Bacillati</taxon>
        <taxon>Bacillota</taxon>
        <taxon>Erysipelotrichia</taxon>
        <taxon>Erysipelotrichales</taxon>
        <taxon>Erysipelotrichaceae</taxon>
        <taxon>Erysipelothrix</taxon>
    </lineage>
</organism>
<evidence type="ECO:0008006" key="4">
    <source>
        <dbReference type="Google" id="ProtNLM"/>
    </source>
</evidence>
<keyword evidence="3" id="KW-1185">Reference proteome</keyword>
<dbReference type="KEGG" id="eio:H9L01_09605"/>
<name>A0A7G9RYD5_9FIRM</name>
<sequence>MKKIGLFILVAILLTGCTSGKDKLHQEKLNKYESLYQSVLDNDDFASKSKHFDLRAKIEKESDGTYKYQVIIDNPRVAMYDISIIVVEDTKDIALNKEMMVTSGVFEDKVSMIPNQAREDAKYGNGISLVRDQTTNPEVNLKILVTWKSFNRIETYKEFVMIPLKYEEPKPEVVPEEPETTTEETPAEETVEETVEE</sequence>
<accession>A0A7G9RYD5</accession>
<dbReference type="PROSITE" id="PS51257">
    <property type="entry name" value="PROKAR_LIPOPROTEIN"/>
    <property type="match status" value="1"/>
</dbReference>
<feature type="compositionally biased region" description="Acidic residues" evidence="1">
    <location>
        <begin position="174"/>
        <end position="197"/>
    </location>
</feature>
<protein>
    <recommendedName>
        <fullName evidence="4">Lipoprotein</fullName>
    </recommendedName>
</protein>
<feature type="region of interest" description="Disordered" evidence="1">
    <location>
        <begin position="169"/>
        <end position="197"/>
    </location>
</feature>